<name>A0ABX2CCN9_9BRAD</name>
<reference evidence="1" key="1">
    <citation type="submission" date="2020-05" db="EMBL/GenBank/DDBJ databases">
        <title>Nod-independent and nitrogen-fixing Bradyrhizobium aeschynomene sp. nov. isolated from nodules of Aeschynomene indica.</title>
        <authorList>
            <person name="Zhang Z."/>
        </authorList>
    </citation>
    <scope>NUCLEOTIDE SEQUENCE</scope>
    <source>
        <strain evidence="1">83012</strain>
    </source>
</reference>
<dbReference type="Proteomes" id="UP000886476">
    <property type="component" value="Unassembled WGS sequence"/>
</dbReference>
<comment type="caution">
    <text evidence="1">The sequence shown here is derived from an EMBL/GenBank/DDBJ whole genome shotgun (WGS) entry which is preliminary data.</text>
</comment>
<dbReference type="RefSeq" id="WP_172111063.1">
    <property type="nucleotide sequence ID" value="NZ_JABFDN010000003.1"/>
</dbReference>
<dbReference type="EMBL" id="JABFDN010000003">
    <property type="protein sequence ID" value="NPU65996.1"/>
    <property type="molecule type" value="Genomic_DNA"/>
</dbReference>
<organism evidence="1 2">
    <name type="scientific">Bradyrhizobium aeschynomenes</name>
    <dbReference type="NCBI Taxonomy" id="2734909"/>
    <lineage>
        <taxon>Bacteria</taxon>
        <taxon>Pseudomonadati</taxon>
        <taxon>Pseudomonadota</taxon>
        <taxon>Alphaproteobacteria</taxon>
        <taxon>Hyphomicrobiales</taxon>
        <taxon>Nitrobacteraceae</taxon>
        <taxon>Bradyrhizobium</taxon>
    </lineage>
</organism>
<keyword evidence="2" id="KW-1185">Reference proteome</keyword>
<accession>A0ABX2CCN9</accession>
<proteinExistence type="predicted"/>
<sequence>MPSVDGAETIAARELIETRASGSGAVFSADADMLISAAVRKTLRTGAVS</sequence>
<evidence type="ECO:0000313" key="1">
    <source>
        <dbReference type="EMBL" id="NPU65996.1"/>
    </source>
</evidence>
<evidence type="ECO:0008006" key="3">
    <source>
        <dbReference type="Google" id="ProtNLM"/>
    </source>
</evidence>
<gene>
    <name evidence="1" type="ORF">HL667_13420</name>
</gene>
<protein>
    <recommendedName>
        <fullName evidence="3">Transposase</fullName>
    </recommendedName>
</protein>
<evidence type="ECO:0000313" key="2">
    <source>
        <dbReference type="Proteomes" id="UP000886476"/>
    </source>
</evidence>